<dbReference type="EMBL" id="AHKC01011345">
    <property type="protein sequence ID" value="EKF30882.1"/>
    <property type="molecule type" value="Genomic_DNA"/>
</dbReference>
<evidence type="ECO:0000313" key="2">
    <source>
        <dbReference type="Proteomes" id="UP000007350"/>
    </source>
</evidence>
<feature type="non-terminal residue" evidence="1">
    <location>
        <position position="194"/>
    </location>
</feature>
<dbReference type="Proteomes" id="UP000007350">
    <property type="component" value="Unassembled WGS sequence"/>
</dbReference>
<reference evidence="1 2" key="1">
    <citation type="journal article" date="2012" name="BMC Genomics">
        <title>Comparative genomic analysis of human infective Trypanosoma cruzi lineages with the bat-restricted subspecies T. cruzi marinkellei.</title>
        <authorList>
            <person name="Franzen O."/>
            <person name="Talavera-Lopez C."/>
            <person name="Ochaya S."/>
            <person name="Butler C.E."/>
            <person name="Messenger L.A."/>
            <person name="Lewis M.D."/>
            <person name="Llewellyn M.S."/>
            <person name="Marinkelle C.J."/>
            <person name="Tyler K.M."/>
            <person name="Miles M.A."/>
            <person name="Andersson B."/>
        </authorList>
    </citation>
    <scope>NUCLEOTIDE SEQUENCE [LARGE SCALE GENOMIC DNA]</scope>
    <source>
        <strain evidence="1 2">B7</strain>
    </source>
</reference>
<accession>K2NPT2</accession>
<gene>
    <name evidence="1" type="ORF">MOQ_005291</name>
</gene>
<name>K2NPT2_TRYCR</name>
<keyword evidence="2" id="KW-1185">Reference proteome</keyword>
<dbReference type="AlphaFoldDB" id="K2NPT2"/>
<proteinExistence type="predicted"/>
<comment type="caution">
    <text evidence="1">The sequence shown here is derived from an EMBL/GenBank/DDBJ whole genome shotgun (WGS) entry which is preliminary data.</text>
</comment>
<evidence type="ECO:0000313" key="1">
    <source>
        <dbReference type="EMBL" id="EKF30882.1"/>
    </source>
</evidence>
<organism evidence="1 2">
    <name type="scientific">Trypanosoma cruzi marinkellei</name>
    <dbReference type="NCBI Taxonomy" id="85056"/>
    <lineage>
        <taxon>Eukaryota</taxon>
        <taxon>Discoba</taxon>
        <taxon>Euglenozoa</taxon>
        <taxon>Kinetoplastea</taxon>
        <taxon>Metakinetoplastina</taxon>
        <taxon>Trypanosomatida</taxon>
        <taxon>Trypanosomatidae</taxon>
        <taxon>Trypanosoma</taxon>
        <taxon>Schizotrypanum</taxon>
    </lineage>
</organism>
<dbReference type="OrthoDB" id="10557264at2759"/>
<protein>
    <submittedName>
        <fullName evidence="1">Uncharacterized protein</fullName>
    </submittedName>
</protein>
<sequence>MFVKATTPAPASSTATVPSVGIQERGHMTFGTALATERLHHRAVPITWTRQKSQGRHPYGGVATAIRSARPRNWWWWCHKRGVESAPVASSPRVVLRSRESALHNKQRHHTRTAYTARKRKSTAAVLRHGGQGSTSIARSNWLTEVRMVVAPLPRGACGLWLPWTERMVRGKRDAVRSASISVDCGTSDATSSD</sequence>